<organism evidence="2 3">
    <name type="scientific">Microbacterium radiodurans</name>
    <dbReference type="NCBI Taxonomy" id="661398"/>
    <lineage>
        <taxon>Bacteria</taxon>
        <taxon>Bacillati</taxon>
        <taxon>Actinomycetota</taxon>
        <taxon>Actinomycetes</taxon>
        <taxon>Micrococcales</taxon>
        <taxon>Microbacteriaceae</taxon>
        <taxon>Microbacterium</taxon>
    </lineage>
</organism>
<evidence type="ECO:0000313" key="2">
    <source>
        <dbReference type="EMBL" id="KAA9085529.1"/>
    </source>
</evidence>
<accession>A0A5J5IU31</accession>
<dbReference type="AlphaFoldDB" id="A0A5J5IU31"/>
<evidence type="ECO:0000313" key="3">
    <source>
        <dbReference type="Proteomes" id="UP000327039"/>
    </source>
</evidence>
<gene>
    <name evidence="2" type="ORF">F6B42_11035</name>
</gene>
<reference evidence="3" key="1">
    <citation type="submission" date="2019-09" db="EMBL/GenBank/DDBJ databases">
        <title>Mumia zhuanghuii sp. nov. isolated from the intestinal contents of plateau pika (Ochotona curzoniae) in the Qinghai-Tibet plateau of China.</title>
        <authorList>
            <person name="Tian Z."/>
        </authorList>
    </citation>
    <scope>NUCLEOTIDE SEQUENCE [LARGE SCALE GENOMIC DNA]</scope>
    <source>
        <strain evidence="3">DSM 25564</strain>
    </source>
</reference>
<keyword evidence="3" id="KW-1185">Reference proteome</keyword>
<protein>
    <submittedName>
        <fullName evidence="2">DUF559 domain-containing protein</fullName>
    </submittedName>
</protein>
<name>A0A5J5IU31_9MICO</name>
<dbReference type="Proteomes" id="UP000327039">
    <property type="component" value="Unassembled WGS sequence"/>
</dbReference>
<dbReference type="Pfam" id="PF04480">
    <property type="entry name" value="DUF559"/>
    <property type="match status" value="1"/>
</dbReference>
<dbReference type="OrthoDB" id="2594539at2"/>
<feature type="domain" description="DUF559" evidence="1">
    <location>
        <begin position="245"/>
        <end position="298"/>
    </location>
</feature>
<sequence>MEIGCRSQTARAGAEAEAVLRPPERAAVRQQAAVVLTAGFSSRNDLLASGLRRRDIARAVADGRLVRARRDHYVSPDTPTPLIDACRAGGVLSCVSLLRLLGAFVLDDDRLHVRVAQNAGRLNEEWTRTARVHWSDTPRRPGDGELADSLPQALSHAVRCQHPRAAIATIDSAIHLGLMEPSDVDVLFSGLPARYGRLRPLIDGRAEAGTETLMRLMLRGVAHSVEPQVRIAGVGRVDLLVDGWLVVECDSDAHHAGLAARLTDSRRDLALAALGYTILRPMAADIMWNPERVLAAVRGLLAHGPSRRPRPRR</sequence>
<evidence type="ECO:0000259" key="1">
    <source>
        <dbReference type="Pfam" id="PF04480"/>
    </source>
</evidence>
<comment type="caution">
    <text evidence="2">The sequence shown here is derived from an EMBL/GenBank/DDBJ whole genome shotgun (WGS) entry which is preliminary data.</text>
</comment>
<dbReference type="InterPro" id="IPR007569">
    <property type="entry name" value="DUF559"/>
</dbReference>
<dbReference type="Gene3D" id="3.40.960.10">
    <property type="entry name" value="VSR Endonuclease"/>
    <property type="match status" value="1"/>
</dbReference>
<proteinExistence type="predicted"/>
<dbReference type="EMBL" id="VYRZ01000003">
    <property type="protein sequence ID" value="KAA9085529.1"/>
    <property type="molecule type" value="Genomic_DNA"/>
</dbReference>